<keyword evidence="2" id="KW-1185">Reference proteome</keyword>
<proteinExistence type="predicted"/>
<evidence type="ECO:0000313" key="2">
    <source>
        <dbReference type="Proteomes" id="UP000032564"/>
    </source>
</evidence>
<reference evidence="1 2" key="1">
    <citation type="submission" date="2014-12" db="EMBL/GenBank/DDBJ databases">
        <authorList>
            <person name="Kuzmanovic N."/>
            <person name="Pulawska J."/>
            <person name="Obradovic A."/>
        </authorList>
    </citation>
    <scope>NUCLEOTIDE SEQUENCE [LARGE SCALE GENOMIC DNA]</scope>
    <source>
        <strain evidence="1 2">KFB 330</strain>
    </source>
</reference>
<dbReference type="EMBL" id="JWIT01000050">
    <property type="protein sequence ID" value="KJF70060.1"/>
    <property type="molecule type" value="Genomic_DNA"/>
</dbReference>
<accession>A0ABR5CZ26</accession>
<evidence type="ECO:0008006" key="3">
    <source>
        <dbReference type="Google" id="ProtNLM"/>
    </source>
</evidence>
<sequence length="242" mass="26829">MQTGAVDPADLPLCAVQSLSAFLELKHIFPQLLIPSEVTWLDPRHFQRFISHGDEAWLVEQPHPYGFVRISTMVSNPLAWTEMITRLKRLSISAGFSNDHSGKFLAAIDELWSNVVDHSKRSETGYIAFSLERGRFEFVVADHGVGVLASLKSNPSYAQLTDHGRAIELVLSEGVSRHYTEAGHGFGFRPLFVGLANIARNLRFRSGDHAREITRTDGGAPASRTYELAFLPGFFCSVICAV</sequence>
<gene>
    <name evidence="1" type="ORF">RP75_28510</name>
</gene>
<comment type="caution">
    <text evidence="1">The sequence shown here is derived from an EMBL/GenBank/DDBJ whole genome shotgun (WGS) entry which is preliminary data.</text>
</comment>
<dbReference type="InterPro" id="IPR036890">
    <property type="entry name" value="HATPase_C_sf"/>
</dbReference>
<organism evidence="1 2">
    <name type="scientific">Agrobacterium arsenijevicii</name>
    <dbReference type="NCBI Taxonomy" id="1585697"/>
    <lineage>
        <taxon>Bacteria</taxon>
        <taxon>Pseudomonadati</taxon>
        <taxon>Pseudomonadota</taxon>
        <taxon>Alphaproteobacteria</taxon>
        <taxon>Hyphomicrobiales</taxon>
        <taxon>Rhizobiaceae</taxon>
        <taxon>Rhizobium/Agrobacterium group</taxon>
        <taxon>Agrobacterium</taxon>
    </lineage>
</organism>
<name>A0ABR5CZ26_9HYPH</name>
<protein>
    <recommendedName>
        <fullName evidence="3">ATP-binding protein</fullName>
    </recommendedName>
</protein>
<dbReference type="Gene3D" id="3.30.565.10">
    <property type="entry name" value="Histidine kinase-like ATPase, C-terminal domain"/>
    <property type="match status" value="1"/>
</dbReference>
<dbReference type="Proteomes" id="UP000032564">
    <property type="component" value="Unassembled WGS sequence"/>
</dbReference>
<evidence type="ECO:0000313" key="1">
    <source>
        <dbReference type="EMBL" id="KJF70060.1"/>
    </source>
</evidence>